<reference evidence="2 3" key="1">
    <citation type="submission" date="2018-06" db="EMBL/GenBank/DDBJ databases">
        <authorList>
            <consortium name="Pathogen Informatics"/>
            <person name="Doyle S."/>
        </authorList>
    </citation>
    <scope>NUCLEOTIDE SEQUENCE [LARGE SCALE GENOMIC DNA]</scope>
    <source>
        <strain evidence="2 3">NCTC10343</strain>
    </source>
</reference>
<evidence type="ECO:0000313" key="2">
    <source>
        <dbReference type="EMBL" id="SUA72239.1"/>
    </source>
</evidence>
<dbReference type="Proteomes" id="UP000254400">
    <property type="component" value="Unassembled WGS sequence"/>
</dbReference>
<sequence length="285" mass="31607">MAQRMAGKRVALAGPRKAEEMALLVMKMGGEPVERPAQGTVFLDDIELRNAVVSWVKNPPDWYIFTTGMGLDALFDMAEDMGVAEQIIELLQSSNIAARGYKTVNGLKKRGFTPAVRDEDGSLIGLTRAFAPYDLKGKEVLLQLHGDPAPRLVEWLDEQGAVTRQVLPYKHIPPEEAKLQALLDDVINRTIDAVTFTSGPQIRFLAQYARKQNRMEDLLEAFREDVIAVSVGKVTAQSILEEGIERVVFPTEERMGAMMVELGKYFEHSDSVHGCGLKSVNGHLK</sequence>
<feature type="domain" description="Tetrapyrrole biosynthesis uroporphyrinogen III synthase" evidence="1">
    <location>
        <begin position="20"/>
        <end position="258"/>
    </location>
</feature>
<dbReference type="PANTHER" id="PTHR40082:SF1">
    <property type="entry name" value="BLR5956 PROTEIN"/>
    <property type="match status" value="1"/>
</dbReference>
<dbReference type="NCBIfam" id="NF004584">
    <property type="entry name" value="PRK05928.2-1"/>
    <property type="match status" value="1"/>
</dbReference>
<dbReference type="CDD" id="cd06578">
    <property type="entry name" value="HemD"/>
    <property type="match status" value="1"/>
</dbReference>
<dbReference type="InterPro" id="IPR003754">
    <property type="entry name" value="4pyrrol_synth_uPrphyn_synth"/>
</dbReference>
<dbReference type="AlphaFoldDB" id="A0A378Y778"/>
<dbReference type="EC" id="4.2.1.75" evidence="2"/>
<dbReference type="InterPro" id="IPR036108">
    <property type="entry name" value="4pyrrol_syn_uPrphyn_synt_sf"/>
</dbReference>
<name>A0A378Y778_PAEPO</name>
<dbReference type="InterPro" id="IPR039793">
    <property type="entry name" value="UROS/Hem4"/>
</dbReference>
<dbReference type="Pfam" id="PF02602">
    <property type="entry name" value="HEM4"/>
    <property type="match status" value="1"/>
</dbReference>
<dbReference type="GO" id="GO:0006780">
    <property type="term" value="P:uroporphyrinogen III biosynthetic process"/>
    <property type="evidence" value="ECO:0007669"/>
    <property type="project" value="InterPro"/>
</dbReference>
<dbReference type="GeneID" id="93348497"/>
<evidence type="ECO:0000313" key="3">
    <source>
        <dbReference type="Proteomes" id="UP000254400"/>
    </source>
</evidence>
<evidence type="ECO:0000259" key="1">
    <source>
        <dbReference type="Pfam" id="PF02602"/>
    </source>
</evidence>
<dbReference type="RefSeq" id="WP_017428594.1">
    <property type="nucleotide sequence ID" value="NZ_CP025957.1"/>
</dbReference>
<dbReference type="PANTHER" id="PTHR40082">
    <property type="entry name" value="BLR5956 PROTEIN"/>
    <property type="match status" value="1"/>
</dbReference>
<dbReference type="GO" id="GO:0004852">
    <property type="term" value="F:uroporphyrinogen-III synthase activity"/>
    <property type="evidence" value="ECO:0007669"/>
    <property type="project" value="UniProtKB-EC"/>
</dbReference>
<accession>A0A378Y778</accession>
<protein>
    <submittedName>
        <fullName evidence="2">Uroporphyrinogen-III synthase</fullName>
        <ecNumber evidence="2">4.2.1.75</ecNumber>
    </submittedName>
</protein>
<dbReference type="Gene3D" id="3.40.50.10090">
    <property type="match status" value="2"/>
</dbReference>
<proteinExistence type="predicted"/>
<keyword evidence="2" id="KW-0456">Lyase</keyword>
<organism evidence="2 3">
    <name type="scientific">Paenibacillus polymyxa</name>
    <name type="common">Bacillus polymyxa</name>
    <dbReference type="NCBI Taxonomy" id="1406"/>
    <lineage>
        <taxon>Bacteria</taxon>
        <taxon>Bacillati</taxon>
        <taxon>Bacillota</taxon>
        <taxon>Bacilli</taxon>
        <taxon>Bacillales</taxon>
        <taxon>Paenibacillaceae</taxon>
        <taxon>Paenibacillus</taxon>
    </lineage>
</organism>
<gene>
    <name evidence="2" type="primary">hemD</name>
    <name evidence="2" type="ORF">NCTC10343_05193</name>
</gene>
<dbReference type="SUPFAM" id="SSF69618">
    <property type="entry name" value="HemD-like"/>
    <property type="match status" value="1"/>
</dbReference>
<dbReference type="EMBL" id="UGSC01000001">
    <property type="protein sequence ID" value="SUA72239.1"/>
    <property type="molecule type" value="Genomic_DNA"/>
</dbReference>